<dbReference type="InterPro" id="IPR037523">
    <property type="entry name" value="VOC_core"/>
</dbReference>
<sequence length="123" mass="13129">MRVKGVDNVLVGVGDLDEARRFYGDRLGLPVRFAVGQMALFAIGDEAPGLLVRVGHVADGGSMRVWLEVADARAAGAELVAAGVRLLAEPFEVHTGWTVEVADPWGNVIGLTDYTKRPAMART</sequence>
<dbReference type="InterPro" id="IPR052164">
    <property type="entry name" value="Anthracycline_SecMetBiosynth"/>
</dbReference>
<evidence type="ECO:0000313" key="3">
    <source>
        <dbReference type="Proteomes" id="UP001595891"/>
    </source>
</evidence>
<dbReference type="PROSITE" id="PS51819">
    <property type="entry name" value="VOC"/>
    <property type="match status" value="1"/>
</dbReference>
<feature type="domain" description="VOC" evidence="1">
    <location>
        <begin position="5"/>
        <end position="114"/>
    </location>
</feature>
<reference evidence="3" key="1">
    <citation type="journal article" date="2019" name="Int. J. Syst. Evol. Microbiol.">
        <title>The Global Catalogue of Microorganisms (GCM) 10K type strain sequencing project: providing services to taxonomists for standard genome sequencing and annotation.</title>
        <authorList>
            <consortium name="The Broad Institute Genomics Platform"/>
            <consortium name="The Broad Institute Genome Sequencing Center for Infectious Disease"/>
            <person name="Wu L."/>
            <person name="Ma J."/>
        </authorList>
    </citation>
    <scope>NUCLEOTIDE SEQUENCE [LARGE SCALE GENOMIC DNA]</scope>
    <source>
        <strain evidence="3">CCUG 49560</strain>
    </source>
</reference>
<name>A0ABV9ER77_9ACTN</name>
<dbReference type="SUPFAM" id="SSF54593">
    <property type="entry name" value="Glyoxalase/Bleomycin resistance protein/Dihydroxybiphenyl dioxygenase"/>
    <property type="match status" value="1"/>
</dbReference>
<dbReference type="Pfam" id="PF00903">
    <property type="entry name" value="Glyoxalase"/>
    <property type="match status" value="1"/>
</dbReference>
<proteinExistence type="predicted"/>
<accession>A0ABV9ER77</accession>
<organism evidence="2 3">
    <name type="scientific">Sphaerisporangium corydalis</name>
    <dbReference type="NCBI Taxonomy" id="1441875"/>
    <lineage>
        <taxon>Bacteria</taxon>
        <taxon>Bacillati</taxon>
        <taxon>Actinomycetota</taxon>
        <taxon>Actinomycetes</taxon>
        <taxon>Streptosporangiales</taxon>
        <taxon>Streptosporangiaceae</taxon>
        <taxon>Sphaerisporangium</taxon>
    </lineage>
</organism>
<comment type="caution">
    <text evidence="2">The sequence shown here is derived from an EMBL/GenBank/DDBJ whole genome shotgun (WGS) entry which is preliminary data.</text>
</comment>
<evidence type="ECO:0000313" key="2">
    <source>
        <dbReference type="EMBL" id="MFC4590544.1"/>
    </source>
</evidence>
<dbReference type="PANTHER" id="PTHR33993">
    <property type="entry name" value="GLYOXALASE-RELATED"/>
    <property type="match status" value="1"/>
</dbReference>
<dbReference type="Gene3D" id="3.10.180.10">
    <property type="entry name" value="2,3-Dihydroxybiphenyl 1,2-Dioxygenase, domain 1"/>
    <property type="match status" value="1"/>
</dbReference>
<dbReference type="PANTHER" id="PTHR33993:SF2">
    <property type="entry name" value="VOC DOMAIN-CONTAINING PROTEIN"/>
    <property type="match status" value="1"/>
</dbReference>
<gene>
    <name evidence="2" type="ORF">ACFO8L_30920</name>
</gene>
<dbReference type="InterPro" id="IPR004360">
    <property type="entry name" value="Glyas_Fos-R_dOase_dom"/>
</dbReference>
<keyword evidence="3" id="KW-1185">Reference proteome</keyword>
<evidence type="ECO:0000259" key="1">
    <source>
        <dbReference type="PROSITE" id="PS51819"/>
    </source>
</evidence>
<dbReference type="Proteomes" id="UP001595891">
    <property type="component" value="Unassembled WGS sequence"/>
</dbReference>
<dbReference type="RefSeq" id="WP_262848437.1">
    <property type="nucleotide sequence ID" value="NZ_JANZYP010000074.1"/>
</dbReference>
<protein>
    <submittedName>
        <fullName evidence="2">VOC family protein</fullName>
    </submittedName>
</protein>
<dbReference type="EMBL" id="JBHSFN010000023">
    <property type="protein sequence ID" value="MFC4590544.1"/>
    <property type="molecule type" value="Genomic_DNA"/>
</dbReference>
<dbReference type="InterPro" id="IPR029068">
    <property type="entry name" value="Glyas_Bleomycin-R_OHBP_Dase"/>
</dbReference>